<name>A0AA51Z0G9_TEGGR</name>
<keyword evidence="5" id="KW-0862">Zinc</keyword>
<comment type="subcellular location">
    <subcellularLocation>
        <location evidence="1">Nucleus</location>
    </subcellularLocation>
</comment>
<evidence type="ECO:0000256" key="2">
    <source>
        <dbReference type="ARBA" id="ARBA00014943"/>
    </source>
</evidence>
<protein>
    <recommendedName>
        <fullName evidence="2">GATA zinc finger domain-containing protein 1</fullName>
    </recommendedName>
</protein>
<gene>
    <name evidence="11" type="primary">GATAD1</name>
    <name evidence="10" type="ORF">KUTeg_014903</name>
</gene>
<dbReference type="AlphaFoldDB" id="A0AA51Z0G9"/>
<dbReference type="Proteomes" id="UP001217089">
    <property type="component" value="Unassembled WGS sequence"/>
</dbReference>
<dbReference type="EMBL" id="OR242515">
    <property type="protein sequence ID" value="WMX21249.1"/>
    <property type="molecule type" value="mRNA"/>
</dbReference>
<dbReference type="PROSITE" id="PS50114">
    <property type="entry name" value="GATA_ZN_FINGER_2"/>
    <property type="match status" value="1"/>
</dbReference>
<dbReference type="InterPro" id="IPR013088">
    <property type="entry name" value="Znf_NHR/GATA"/>
</dbReference>
<evidence type="ECO:0000313" key="12">
    <source>
        <dbReference type="Proteomes" id="UP001217089"/>
    </source>
</evidence>
<feature type="region of interest" description="Disordered" evidence="8">
    <location>
        <begin position="253"/>
        <end position="282"/>
    </location>
</feature>
<evidence type="ECO:0000256" key="5">
    <source>
        <dbReference type="ARBA" id="ARBA00022833"/>
    </source>
</evidence>
<keyword evidence="12" id="KW-1185">Reference proteome</keyword>
<dbReference type="GO" id="GO:0005634">
    <property type="term" value="C:nucleus"/>
    <property type="evidence" value="ECO:0007669"/>
    <property type="project" value="UniProtKB-SubCell"/>
</dbReference>
<dbReference type="GO" id="GO:0043565">
    <property type="term" value="F:sequence-specific DNA binding"/>
    <property type="evidence" value="ECO:0007669"/>
    <property type="project" value="InterPro"/>
</dbReference>
<dbReference type="PANTHER" id="PTHR13340">
    <property type="entry name" value="GATA ZINC FINGER DOMAIN-CONTAINING"/>
    <property type="match status" value="1"/>
</dbReference>
<evidence type="ECO:0000256" key="7">
    <source>
        <dbReference type="PROSITE-ProRule" id="PRU00094"/>
    </source>
</evidence>
<proteinExistence type="evidence at transcript level"/>
<evidence type="ECO:0000256" key="4">
    <source>
        <dbReference type="ARBA" id="ARBA00022771"/>
    </source>
</evidence>
<dbReference type="SMART" id="SM00401">
    <property type="entry name" value="ZnF_GATA"/>
    <property type="match status" value="1"/>
</dbReference>
<evidence type="ECO:0000313" key="11">
    <source>
        <dbReference type="EMBL" id="WMX21249.1"/>
    </source>
</evidence>
<feature type="domain" description="GATA-type" evidence="9">
    <location>
        <begin position="9"/>
        <end position="33"/>
    </location>
</feature>
<keyword evidence="6" id="KW-0539">Nucleus</keyword>
<dbReference type="PANTHER" id="PTHR13340:SF2">
    <property type="entry name" value="GATA ZINC FINGER DOMAIN-CONTAINING PROTEIN 1"/>
    <property type="match status" value="1"/>
</dbReference>
<reference evidence="10 12" key="1">
    <citation type="submission" date="2022-12" db="EMBL/GenBank/DDBJ databases">
        <title>Chromosome-level genome of Tegillarca granosa.</title>
        <authorList>
            <person name="Kim J."/>
        </authorList>
    </citation>
    <scope>NUCLEOTIDE SEQUENCE [LARGE SCALE GENOMIC DNA]</scope>
    <source>
        <strain evidence="10">Teg-2019</strain>
        <tissue evidence="10">Adductor muscle</tissue>
    </source>
</reference>
<dbReference type="PROSITE" id="PS00344">
    <property type="entry name" value="GATA_ZN_FINGER_1"/>
    <property type="match status" value="1"/>
</dbReference>
<dbReference type="SUPFAM" id="SSF57716">
    <property type="entry name" value="Glucocorticoid receptor-like (DNA-binding domain)"/>
    <property type="match status" value="1"/>
</dbReference>
<sequence>MPLGAKPVCSNCKTNTSTIWRKGTQGDVICNACSTAQNGGNEKESTNGQNGNSVSTKNNGSVNNNGGPVLRKSARIKPSKHKFQTTNKPLATKGKSRRIIFKKSQPVKAPTAVSTVVTGDSVFYDGMYYQIGDIVSLVDEDGSVFYAQLRGFMQDQYGEKSAVISWLLPTQSSPRDRFDPSTYILGPEEDLPRKLEFMEFVCHAPSDYFKSLMGPYPTVSQKPPLCYIWTTVGPQIQPVPSIDEIFGIKETEKETVKKEKHSKKDKDKSSFSPEVLDIKTEK</sequence>
<evidence type="ECO:0000313" key="10">
    <source>
        <dbReference type="EMBL" id="KAJ8306819.1"/>
    </source>
</evidence>
<feature type="compositionally biased region" description="Low complexity" evidence="8">
    <location>
        <begin position="50"/>
        <end position="69"/>
    </location>
</feature>
<reference evidence="11" key="2">
    <citation type="submission" date="2023-07" db="EMBL/GenBank/DDBJ databases">
        <authorList>
            <person name="Wang J."/>
        </authorList>
    </citation>
    <scope>NUCLEOTIDE SEQUENCE</scope>
</reference>
<dbReference type="EMBL" id="JARBDR010000793">
    <property type="protein sequence ID" value="KAJ8306819.1"/>
    <property type="molecule type" value="Genomic_DNA"/>
</dbReference>
<feature type="compositionally biased region" description="Basic and acidic residues" evidence="8">
    <location>
        <begin position="253"/>
        <end position="269"/>
    </location>
</feature>
<dbReference type="GO" id="GO:0006325">
    <property type="term" value="P:chromatin organization"/>
    <property type="evidence" value="ECO:0007669"/>
    <property type="project" value="TreeGrafter"/>
</dbReference>
<dbReference type="GO" id="GO:0008270">
    <property type="term" value="F:zinc ion binding"/>
    <property type="evidence" value="ECO:0007669"/>
    <property type="project" value="UniProtKB-KW"/>
</dbReference>
<evidence type="ECO:0000256" key="1">
    <source>
        <dbReference type="ARBA" id="ARBA00004123"/>
    </source>
</evidence>
<dbReference type="OMA" id="LLTDQYC"/>
<accession>A0AA51Z0G9</accession>
<feature type="region of interest" description="Disordered" evidence="8">
    <location>
        <begin position="38"/>
        <end position="69"/>
    </location>
</feature>
<evidence type="ECO:0000256" key="6">
    <source>
        <dbReference type="ARBA" id="ARBA00023242"/>
    </source>
</evidence>
<evidence type="ECO:0000256" key="3">
    <source>
        <dbReference type="ARBA" id="ARBA00022723"/>
    </source>
</evidence>
<keyword evidence="4 7" id="KW-0863">Zinc-finger</keyword>
<dbReference type="InterPro" id="IPR039050">
    <property type="entry name" value="GATAD1"/>
</dbReference>
<dbReference type="Gene3D" id="3.30.50.10">
    <property type="entry name" value="Erythroid Transcription Factor GATA-1, subunit A"/>
    <property type="match status" value="1"/>
</dbReference>
<keyword evidence="3" id="KW-0479">Metal-binding</keyword>
<organism evidence="11">
    <name type="scientific">Tegillarca granosa</name>
    <name type="common">Malaysian cockle</name>
    <name type="synonym">Anadara granosa</name>
    <dbReference type="NCBI Taxonomy" id="220873"/>
    <lineage>
        <taxon>Eukaryota</taxon>
        <taxon>Metazoa</taxon>
        <taxon>Spiralia</taxon>
        <taxon>Lophotrochozoa</taxon>
        <taxon>Mollusca</taxon>
        <taxon>Bivalvia</taxon>
        <taxon>Autobranchia</taxon>
        <taxon>Pteriomorphia</taxon>
        <taxon>Arcoida</taxon>
        <taxon>Arcoidea</taxon>
        <taxon>Arcidae</taxon>
        <taxon>Tegillarca</taxon>
    </lineage>
</organism>
<dbReference type="GO" id="GO:0006355">
    <property type="term" value="P:regulation of DNA-templated transcription"/>
    <property type="evidence" value="ECO:0007669"/>
    <property type="project" value="InterPro"/>
</dbReference>
<evidence type="ECO:0000256" key="8">
    <source>
        <dbReference type="SAM" id="MobiDB-lite"/>
    </source>
</evidence>
<dbReference type="CDD" id="cd00202">
    <property type="entry name" value="ZnF_GATA"/>
    <property type="match status" value="1"/>
</dbReference>
<dbReference type="InterPro" id="IPR000679">
    <property type="entry name" value="Znf_GATA"/>
</dbReference>
<evidence type="ECO:0000259" key="9">
    <source>
        <dbReference type="PROSITE" id="PS50114"/>
    </source>
</evidence>